<evidence type="ECO:0000256" key="1">
    <source>
        <dbReference type="ARBA" id="ARBA00007557"/>
    </source>
</evidence>
<evidence type="ECO:0000313" key="11">
    <source>
        <dbReference type="Proteomes" id="UP000510822"/>
    </source>
</evidence>
<dbReference type="InterPro" id="IPR012255">
    <property type="entry name" value="ETF_b"/>
</dbReference>
<dbReference type="Pfam" id="PF01012">
    <property type="entry name" value="ETF"/>
    <property type="match status" value="1"/>
</dbReference>
<evidence type="ECO:0000256" key="7">
    <source>
        <dbReference type="ARBA" id="ARBA00042002"/>
    </source>
</evidence>
<dbReference type="GO" id="GO:0046395">
    <property type="term" value="P:carboxylic acid catabolic process"/>
    <property type="evidence" value="ECO:0007669"/>
    <property type="project" value="UniProtKB-ARBA"/>
</dbReference>
<dbReference type="EMBL" id="CP058952">
    <property type="protein sequence ID" value="QLI80239.1"/>
    <property type="molecule type" value="Genomic_DNA"/>
</dbReference>
<name>A0A7D5V7P8_9NEIS</name>
<gene>
    <name evidence="10" type="ORF">HZU75_01085</name>
</gene>
<proteinExistence type="inferred from homology"/>
<evidence type="ECO:0000259" key="9">
    <source>
        <dbReference type="SMART" id="SM00893"/>
    </source>
</evidence>
<organism evidence="10 11">
    <name type="scientific">Chitinibacter fontanus</name>
    <dbReference type="NCBI Taxonomy" id="1737446"/>
    <lineage>
        <taxon>Bacteria</taxon>
        <taxon>Pseudomonadati</taxon>
        <taxon>Pseudomonadota</taxon>
        <taxon>Betaproteobacteria</taxon>
        <taxon>Neisseriales</taxon>
        <taxon>Chitinibacteraceae</taxon>
        <taxon>Chitinibacter</taxon>
    </lineage>
</organism>
<evidence type="ECO:0000256" key="8">
    <source>
        <dbReference type="ARBA" id="ARBA00049933"/>
    </source>
</evidence>
<comment type="similarity">
    <text evidence="1">Belongs to the ETF beta-subunit/FixA family.</text>
</comment>
<dbReference type="InterPro" id="IPR033948">
    <property type="entry name" value="ETF_beta_N"/>
</dbReference>
<dbReference type="AlphaFoldDB" id="A0A7D5V7P8"/>
<evidence type="ECO:0000256" key="5">
    <source>
        <dbReference type="ARBA" id="ARBA00022982"/>
    </source>
</evidence>
<keyword evidence="5" id="KW-0249">Electron transport</keyword>
<comment type="cofactor">
    <cofactor evidence="8">
        <name>AMP</name>
        <dbReference type="ChEBI" id="CHEBI:456215"/>
    </cofactor>
</comment>
<dbReference type="InterPro" id="IPR014730">
    <property type="entry name" value="ETF_a/b_N"/>
</dbReference>
<evidence type="ECO:0000313" key="10">
    <source>
        <dbReference type="EMBL" id="QLI80239.1"/>
    </source>
</evidence>
<dbReference type="PIRSF" id="PIRSF000090">
    <property type="entry name" value="Beta-ETF"/>
    <property type="match status" value="1"/>
</dbReference>
<dbReference type="PANTHER" id="PTHR21294">
    <property type="entry name" value="ELECTRON TRANSFER FLAVOPROTEIN BETA-SUBUNIT"/>
    <property type="match status" value="1"/>
</dbReference>
<keyword evidence="4" id="KW-0813">Transport</keyword>
<dbReference type="KEGG" id="cfon:HZU75_01085"/>
<evidence type="ECO:0000256" key="2">
    <source>
        <dbReference type="ARBA" id="ARBA00011355"/>
    </source>
</evidence>
<dbReference type="InterPro" id="IPR000049">
    <property type="entry name" value="ET-Flavoprotein_bsu_CS"/>
</dbReference>
<dbReference type="PANTHER" id="PTHR21294:SF8">
    <property type="entry name" value="ELECTRON TRANSFER FLAVOPROTEIN SUBUNIT BETA"/>
    <property type="match status" value="1"/>
</dbReference>
<protein>
    <recommendedName>
        <fullName evidence="3">Electron transfer flavoprotein subunit beta</fullName>
    </recommendedName>
    <alternativeName>
        <fullName evidence="7">Electron transfer flavoprotein small subunit</fullName>
    </alternativeName>
</protein>
<accession>A0A7D5V7P8</accession>
<keyword evidence="11" id="KW-1185">Reference proteome</keyword>
<reference evidence="10 11" key="1">
    <citation type="journal article" date="2016" name="Int. J. Syst. Evol. Microbiol.">
        <title>Chitinibacter fontanus sp. nov., isolated from a spring.</title>
        <authorList>
            <person name="Sheu S.Y."/>
            <person name="Li Y.S."/>
            <person name="Young C.C."/>
            <person name="Chen W.M."/>
        </authorList>
    </citation>
    <scope>NUCLEOTIDE SEQUENCE [LARGE SCALE GENOMIC DNA]</scope>
    <source>
        <strain evidence="10 11">STM-7</strain>
    </source>
</reference>
<dbReference type="FunFam" id="3.40.50.620:FF:000011">
    <property type="entry name" value="Electron transfer flavoprotein subunit beta"/>
    <property type="match status" value="1"/>
</dbReference>
<dbReference type="GO" id="GO:0009055">
    <property type="term" value="F:electron transfer activity"/>
    <property type="evidence" value="ECO:0007669"/>
    <property type="project" value="InterPro"/>
</dbReference>
<comment type="subunit">
    <text evidence="2">Heterodimer of an alpha and a beta subunit.</text>
</comment>
<evidence type="ECO:0000256" key="4">
    <source>
        <dbReference type="ARBA" id="ARBA00022448"/>
    </source>
</evidence>
<dbReference type="RefSeq" id="WP_180307383.1">
    <property type="nucleotide sequence ID" value="NZ_CP058952.1"/>
</dbReference>
<dbReference type="CDD" id="cd01714">
    <property type="entry name" value="ETF_beta"/>
    <property type="match status" value="1"/>
</dbReference>
<dbReference type="Gene3D" id="3.40.50.620">
    <property type="entry name" value="HUPs"/>
    <property type="match status" value="1"/>
</dbReference>
<feature type="domain" description="Electron transfer flavoprotein alpha/beta-subunit N-terminal" evidence="9">
    <location>
        <begin position="23"/>
        <end position="211"/>
    </location>
</feature>
<dbReference type="SMART" id="SM00893">
    <property type="entry name" value="ETF"/>
    <property type="match status" value="1"/>
</dbReference>
<comment type="function">
    <text evidence="6">The electron transfer flavoprotein serves as a specific electron acceptor for other dehydrogenases. It transfers the electrons to the main respiratory chain via ETF-ubiquinone oxidoreductase (ETF dehydrogenase).</text>
</comment>
<evidence type="ECO:0000256" key="3">
    <source>
        <dbReference type="ARBA" id="ARBA00016797"/>
    </source>
</evidence>
<dbReference type="Proteomes" id="UP000510822">
    <property type="component" value="Chromosome"/>
</dbReference>
<dbReference type="PROSITE" id="PS01065">
    <property type="entry name" value="ETF_BETA"/>
    <property type="match status" value="1"/>
</dbReference>
<dbReference type="InterPro" id="IPR014729">
    <property type="entry name" value="Rossmann-like_a/b/a_fold"/>
</dbReference>
<dbReference type="SUPFAM" id="SSF52402">
    <property type="entry name" value="Adenine nucleotide alpha hydrolases-like"/>
    <property type="match status" value="1"/>
</dbReference>
<sequence>MKILVGIKRVVDYQVTVRPTADGTGVETAGVKMSINPFDENALEAAVRLKEAGVATEVLAVAIGAAANQDVLRHALAMGADRALLVETDAPVQTLQTAKVLKALVEREAPQLVMTGKQAIDDDAAETAQMLAALLDWPQATFASDIQIADGRATVVREIDGGQETVSFALPAVISADLRLNEPRFIKLPALMMAKKKPLENIALADLGNTAAPSLTLQAVNEPPARKAGRVLNNVAELVAALRAEKVLP</sequence>
<evidence type="ECO:0000256" key="6">
    <source>
        <dbReference type="ARBA" id="ARBA00025649"/>
    </source>
</evidence>